<name>A0A0E9PA99_ANGAN</name>
<sequence length="18" mass="2149">MVKPSCFINKITLLYCFQ</sequence>
<reference evidence="1" key="2">
    <citation type="journal article" date="2015" name="Fish Shellfish Immunol.">
        <title>Early steps in the European eel (Anguilla anguilla)-Vibrio vulnificus interaction in the gills: Role of the RtxA13 toxin.</title>
        <authorList>
            <person name="Callol A."/>
            <person name="Pajuelo D."/>
            <person name="Ebbesson L."/>
            <person name="Teles M."/>
            <person name="MacKenzie S."/>
            <person name="Amaro C."/>
        </authorList>
    </citation>
    <scope>NUCLEOTIDE SEQUENCE</scope>
</reference>
<dbReference type="AlphaFoldDB" id="A0A0E9PA99"/>
<organism evidence="1">
    <name type="scientific">Anguilla anguilla</name>
    <name type="common">European freshwater eel</name>
    <name type="synonym">Muraena anguilla</name>
    <dbReference type="NCBI Taxonomy" id="7936"/>
    <lineage>
        <taxon>Eukaryota</taxon>
        <taxon>Metazoa</taxon>
        <taxon>Chordata</taxon>
        <taxon>Craniata</taxon>
        <taxon>Vertebrata</taxon>
        <taxon>Euteleostomi</taxon>
        <taxon>Actinopterygii</taxon>
        <taxon>Neopterygii</taxon>
        <taxon>Teleostei</taxon>
        <taxon>Anguilliformes</taxon>
        <taxon>Anguillidae</taxon>
        <taxon>Anguilla</taxon>
    </lineage>
</organism>
<proteinExistence type="predicted"/>
<dbReference type="EMBL" id="GBXM01107148">
    <property type="protein sequence ID" value="JAH01429.1"/>
    <property type="molecule type" value="Transcribed_RNA"/>
</dbReference>
<accession>A0A0E9PA99</accession>
<reference evidence="1" key="1">
    <citation type="submission" date="2014-11" db="EMBL/GenBank/DDBJ databases">
        <authorList>
            <person name="Amaro Gonzalez C."/>
        </authorList>
    </citation>
    <scope>NUCLEOTIDE SEQUENCE</scope>
</reference>
<protein>
    <submittedName>
        <fullName evidence="1">Uncharacterized protein</fullName>
    </submittedName>
</protein>
<evidence type="ECO:0000313" key="1">
    <source>
        <dbReference type="EMBL" id="JAH01429.1"/>
    </source>
</evidence>